<name>A0A8J2NLW5_9HEXA</name>
<protein>
    <submittedName>
        <fullName evidence="1">Uncharacterized protein</fullName>
    </submittedName>
</protein>
<dbReference type="Proteomes" id="UP000708208">
    <property type="component" value="Unassembled WGS sequence"/>
</dbReference>
<evidence type="ECO:0000313" key="1">
    <source>
        <dbReference type="EMBL" id="CAG7699404.1"/>
    </source>
</evidence>
<feature type="non-terminal residue" evidence="1">
    <location>
        <position position="1"/>
    </location>
</feature>
<gene>
    <name evidence="1" type="ORF">AFUS01_LOCUS4163</name>
</gene>
<reference evidence="1" key="1">
    <citation type="submission" date="2021-06" db="EMBL/GenBank/DDBJ databases">
        <authorList>
            <person name="Hodson N. C."/>
            <person name="Mongue J. A."/>
            <person name="Jaron S. K."/>
        </authorList>
    </citation>
    <scope>NUCLEOTIDE SEQUENCE</scope>
</reference>
<proteinExistence type="predicted"/>
<organism evidence="1 2">
    <name type="scientific">Allacma fusca</name>
    <dbReference type="NCBI Taxonomy" id="39272"/>
    <lineage>
        <taxon>Eukaryota</taxon>
        <taxon>Metazoa</taxon>
        <taxon>Ecdysozoa</taxon>
        <taxon>Arthropoda</taxon>
        <taxon>Hexapoda</taxon>
        <taxon>Collembola</taxon>
        <taxon>Symphypleona</taxon>
        <taxon>Sminthuridae</taxon>
        <taxon>Allacma</taxon>
    </lineage>
</organism>
<evidence type="ECO:0000313" key="2">
    <source>
        <dbReference type="Proteomes" id="UP000708208"/>
    </source>
</evidence>
<accession>A0A8J2NLW5</accession>
<dbReference type="EMBL" id="CAJVCH010025867">
    <property type="protein sequence ID" value="CAG7699404.1"/>
    <property type="molecule type" value="Genomic_DNA"/>
</dbReference>
<keyword evidence="2" id="KW-1185">Reference proteome</keyword>
<sequence>IIYNKLLKVLP</sequence>
<comment type="caution">
    <text evidence="1">The sequence shown here is derived from an EMBL/GenBank/DDBJ whole genome shotgun (WGS) entry which is preliminary data.</text>
</comment>